<dbReference type="AlphaFoldDB" id="A0A2U9IW00"/>
<organism evidence="3 4">
    <name type="scientific">Metallosphaera hakonensis JCM 8857 = DSM 7519</name>
    <dbReference type="NCBI Taxonomy" id="1293036"/>
    <lineage>
        <taxon>Archaea</taxon>
        <taxon>Thermoproteota</taxon>
        <taxon>Thermoprotei</taxon>
        <taxon>Sulfolobales</taxon>
        <taxon>Sulfolobaceae</taxon>
        <taxon>Metallosphaera</taxon>
    </lineage>
</organism>
<dbReference type="InterPro" id="IPR041652">
    <property type="entry name" value="DUF5616"/>
</dbReference>
<name>A0A2U9IW00_9CREN</name>
<reference evidence="3 4" key="1">
    <citation type="submission" date="2018-05" db="EMBL/GenBank/DDBJ databases">
        <title>Complete Genome Sequences of Extremely Thermoacidophilic, Metal-Mobilizing Type-Strain Members of the Archaeal Family Sulfolobaceae: Acidianus brierleyi DSM-1651T, Acidianus sulfidivorans DSM-18786T, Metallosphaera hakonensis DSM-7519T, and Metallosphaera prunae DSM-10039T.</title>
        <authorList>
            <person name="Counts J.A."/>
            <person name="Kelly R.M."/>
        </authorList>
    </citation>
    <scope>NUCLEOTIDE SEQUENCE [LARGE SCALE GENOMIC DNA]</scope>
    <source>
        <strain evidence="3 4">HO1-1</strain>
    </source>
</reference>
<dbReference type="OrthoDB" id="60095at2157"/>
<reference evidence="4" key="3">
    <citation type="submission" date="2020-03" db="EMBL/GenBank/DDBJ databases">
        <title>Sequencing and Assembly of Multiple Reported Metal-Biooxidizing Members of the Extremely Thermoacidophilic Archaeal Family Sulfolobaceae.</title>
        <authorList>
            <person name="Counts J.A."/>
            <person name="Kelly R.M."/>
        </authorList>
    </citation>
    <scope>NUCLEOTIDE SEQUENCE [LARGE SCALE GENOMIC DNA]</scope>
    <source>
        <strain evidence="4">HO1-1</strain>
    </source>
</reference>
<evidence type="ECO:0000259" key="1">
    <source>
        <dbReference type="Pfam" id="PF04256"/>
    </source>
</evidence>
<dbReference type="PANTHER" id="PTHR42252">
    <property type="entry name" value="DUF5616 DOMAIN-CONTAINING PROTEIN"/>
    <property type="match status" value="1"/>
</dbReference>
<dbReference type="Proteomes" id="UP000247586">
    <property type="component" value="Chromosome"/>
</dbReference>
<proteinExistence type="predicted"/>
<evidence type="ECO:0000259" key="2">
    <source>
        <dbReference type="Pfam" id="PF18481"/>
    </source>
</evidence>
<dbReference type="GeneID" id="36835799"/>
<dbReference type="InterPro" id="IPR007368">
    <property type="entry name" value="DUF434"/>
</dbReference>
<gene>
    <name evidence="3" type="ORF">DFR87_10615</name>
</gene>
<keyword evidence="4" id="KW-1185">Reference proteome</keyword>
<dbReference type="RefSeq" id="WP_054836175.1">
    <property type="nucleotide sequence ID" value="NZ_BBBA01000002.1"/>
</dbReference>
<protein>
    <submittedName>
        <fullName evidence="3">DUF434 domain-containing protein</fullName>
    </submittedName>
</protein>
<evidence type="ECO:0000313" key="3">
    <source>
        <dbReference type="EMBL" id="AWS00058.1"/>
    </source>
</evidence>
<dbReference type="STRING" id="1293036.GCA_001315825_00468"/>
<feature type="domain" description="DUF434" evidence="1">
    <location>
        <begin position="7"/>
        <end position="62"/>
    </location>
</feature>
<dbReference type="KEGG" id="mhk:DFR87_10615"/>
<dbReference type="EMBL" id="CP029287">
    <property type="protein sequence ID" value="AWS00058.1"/>
    <property type="molecule type" value="Genomic_DNA"/>
</dbReference>
<accession>A0A2U9IW00</accession>
<dbReference type="Pfam" id="PF04256">
    <property type="entry name" value="DUF434"/>
    <property type="match status" value="1"/>
</dbReference>
<sequence>MISWREQLREAILDYRYLLDRGYGSKASLDLVTGRYGLTREERLLLFRCIHPWSRAEEIRNKMGIKEPIILDGFNIGITLINAWDGEQLFLCDDGFVRDLSVGRKKGDSRLVSALLVAGELLISLGLDFSIILDSQISRSGEVAKGLREAGLSADVVGRADKEVIVRGGTSVTSDFVILLKSENVFNIISFLIDRSQIIRINEFANLDP</sequence>
<evidence type="ECO:0000313" key="4">
    <source>
        <dbReference type="Proteomes" id="UP000247586"/>
    </source>
</evidence>
<dbReference type="Pfam" id="PF18481">
    <property type="entry name" value="DUF5616"/>
    <property type="match status" value="1"/>
</dbReference>
<feature type="domain" description="DUF5616" evidence="2">
    <location>
        <begin position="67"/>
        <end position="189"/>
    </location>
</feature>
<dbReference type="PANTHER" id="PTHR42252:SF1">
    <property type="entry name" value="DUF434 DOMAIN-CONTAINING PROTEIN"/>
    <property type="match status" value="1"/>
</dbReference>
<reference evidence="4" key="2">
    <citation type="submission" date="2020-03" db="EMBL/GenBank/DDBJ databases">
        <title>Complete Genome Sequences of Extremely Thermoacidophilic, Metal-Mobilizing Type-Strain Members of the Archaeal Family Sulfolobaceae: Acidianus brierleyi DSM-1651T, Acidianus sulfidivorans DSM-18786T, Metallosphaera hakonensis DSM-7519T, and Metallosphaera prunae DSM-10039T.</title>
        <authorList>
            <person name="Counts J.A."/>
            <person name="Kelly R.M."/>
        </authorList>
    </citation>
    <scope>NUCLEOTIDE SEQUENCE [LARGE SCALE GENOMIC DNA]</scope>
    <source>
        <strain evidence="4">HO1-1</strain>
    </source>
</reference>